<organism evidence="4 5">
    <name type="scientific">Rhodovastum atsumiense</name>
    <dbReference type="NCBI Taxonomy" id="504468"/>
    <lineage>
        <taxon>Bacteria</taxon>
        <taxon>Pseudomonadati</taxon>
        <taxon>Pseudomonadota</taxon>
        <taxon>Alphaproteobacteria</taxon>
        <taxon>Acetobacterales</taxon>
        <taxon>Acetobacteraceae</taxon>
        <taxon>Rhodovastum</taxon>
    </lineage>
</organism>
<reference evidence="4 5" key="1">
    <citation type="submission" date="2019-09" db="EMBL/GenBank/DDBJ databases">
        <title>Genome sequence of Rhodovastum atsumiense, a diverse member of the Acetobacteraceae family of non-sulfur purple photosynthetic bacteria.</title>
        <authorList>
            <person name="Meyer T."/>
            <person name="Kyndt J."/>
        </authorList>
    </citation>
    <scope>NUCLEOTIDE SEQUENCE [LARGE SCALE GENOMIC DNA]</scope>
    <source>
        <strain evidence="4 5">DSM 21279</strain>
    </source>
</reference>
<dbReference type="Pfam" id="PF06414">
    <property type="entry name" value="Zeta_toxin"/>
    <property type="match status" value="1"/>
</dbReference>
<evidence type="ECO:0000259" key="3">
    <source>
        <dbReference type="Pfam" id="PF06414"/>
    </source>
</evidence>
<dbReference type="GO" id="GO:0005524">
    <property type="term" value="F:ATP binding"/>
    <property type="evidence" value="ECO:0007669"/>
    <property type="project" value="UniProtKB-KW"/>
</dbReference>
<comment type="caution">
    <text evidence="4">The sequence shown here is derived from an EMBL/GenBank/DDBJ whole genome shotgun (WGS) entry which is preliminary data.</text>
</comment>
<dbReference type="Gene3D" id="3.40.50.300">
    <property type="entry name" value="P-loop containing nucleotide triphosphate hydrolases"/>
    <property type="match status" value="1"/>
</dbReference>
<keyword evidence="5" id="KW-1185">Reference proteome</keyword>
<evidence type="ECO:0000313" key="5">
    <source>
        <dbReference type="Proteomes" id="UP000325255"/>
    </source>
</evidence>
<dbReference type="InterPro" id="IPR027417">
    <property type="entry name" value="P-loop_NTPase"/>
</dbReference>
<protein>
    <recommendedName>
        <fullName evidence="3">Zeta toxin domain-containing protein</fullName>
    </recommendedName>
</protein>
<dbReference type="AlphaFoldDB" id="A0A5M6IHV1"/>
<accession>A0A5M6IHV1</accession>
<evidence type="ECO:0000256" key="2">
    <source>
        <dbReference type="ARBA" id="ARBA00022840"/>
    </source>
</evidence>
<dbReference type="Proteomes" id="UP000325255">
    <property type="component" value="Unassembled WGS sequence"/>
</dbReference>
<dbReference type="InterPro" id="IPR010488">
    <property type="entry name" value="Zeta_toxin_domain"/>
</dbReference>
<keyword evidence="2" id="KW-0067">ATP-binding</keyword>
<dbReference type="OrthoDB" id="9791543at2"/>
<dbReference type="PANTHER" id="PTHR39206:SF1">
    <property type="entry name" value="SLL8004 PROTEIN"/>
    <property type="match status" value="1"/>
</dbReference>
<dbReference type="RefSeq" id="WP_150045859.1">
    <property type="nucleotide sequence ID" value="NZ_OW485604.1"/>
</dbReference>
<name>A0A5M6IHV1_9PROT</name>
<evidence type="ECO:0000256" key="1">
    <source>
        <dbReference type="ARBA" id="ARBA00022741"/>
    </source>
</evidence>
<evidence type="ECO:0000313" key="4">
    <source>
        <dbReference type="EMBL" id="KAA5607851.1"/>
    </source>
</evidence>
<feature type="domain" description="Zeta toxin" evidence="3">
    <location>
        <begin position="6"/>
        <end position="140"/>
    </location>
</feature>
<dbReference type="PANTHER" id="PTHR39206">
    <property type="entry name" value="SLL8004 PROTEIN"/>
    <property type="match status" value="1"/>
</dbReference>
<dbReference type="GO" id="GO:0016301">
    <property type="term" value="F:kinase activity"/>
    <property type="evidence" value="ECO:0007669"/>
    <property type="project" value="InterPro"/>
</dbReference>
<dbReference type="EMBL" id="VWPK01000154">
    <property type="protein sequence ID" value="KAA5607851.1"/>
    <property type="molecule type" value="Genomic_DNA"/>
</dbReference>
<sequence length="194" mass="20983">MTRLLVYAGPNGSGKSSLRDQGAQLDPVEVVIDPDQIARSLNPTAPRAADRAAGKAALTLFGHSLAARRSISLETTLAGHSVLRRFRAAKAAGYDIELRYVALETVALNIQRVRARAARGGHFIAPADIRRRYSASLANLPEALAIVDRAILADNSGAVHRVVLEMAEQRITRAVPDLPGWLLPLMPRIRSLRS</sequence>
<keyword evidence="1" id="KW-0547">Nucleotide-binding</keyword>
<gene>
    <name evidence="4" type="ORF">F1189_31805</name>
</gene>
<proteinExistence type="predicted"/>